<dbReference type="EMBL" id="CATQJA010002709">
    <property type="protein sequence ID" value="CAJ0587134.1"/>
    <property type="molecule type" value="Genomic_DNA"/>
</dbReference>
<evidence type="ECO:0000313" key="3">
    <source>
        <dbReference type="EMBL" id="CAJ0587134.1"/>
    </source>
</evidence>
<evidence type="ECO:0000256" key="1">
    <source>
        <dbReference type="SAM" id="Phobius"/>
    </source>
</evidence>
<dbReference type="AlphaFoldDB" id="A0AA36GB65"/>
<keyword evidence="1" id="KW-0472">Membrane</keyword>
<keyword evidence="1" id="KW-1133">Transmembrane helix</keyword>
<name>A0AA36GB65_9BILA</name>
<sequence length="263" mass="28380">MRTLAFLLLLTNLVLRARCEILVPILGKDEAVAPAEELGTVEEPNEGSVKDEHVRAAAVVAAVMAAEAFLIAVAADIGAVCTPAAITTLAWVLANLTIRCSYLAARLSRNAPTILGYHVHRPVFFGGYYGGFYHRPMFGYYWPGGFIFAHHYGYPVGGGEMAVSIILMIVLVIILIACVSGCIWACCRCCHGDQPQPYVEPYCAPVVVDPCMPVMVDPCMPAYVEPCPPPVIIEPCPPPYMAPCPPPYVPYPPPPPGAPVYYC</sequence>
<keyword evidence="4" id="KW-1185">Reference proteome</keyword>
<feature type="signal peptide" evidence="2">
    <location>
        <begin position="1"/>
        <end position="19"/>
    </location>
</feature>
<reference evidence="3" key="1">
    <citation type="submission" date="2023-06" db="EMBL/GenBank/DDBJ databases">
        <authorList>
            <person name="Delattre M."/>
        </authorList>
    </citation>
    <scope>NUCLEOTIDE SEQUENCE</scope>
    <source>
        <strain evidence="3">AF72</strain>
    </source>
</reference>
<proteinExistence type="predicted"/>
<accession>A0AA36GB65</accession>
<evidence type="ECO:0000313" key="4">
    <source>
        <dbReference type="Proteomes" id="UP001177023"/>
    </source>
</evidence>
<evidence type="ECO:0000256" key="2">
    <source>
        <dbReference type="SAM" id="SignalP"/>
    </source>
</evidence>
<keyword evidence="2" id="KW-0732">Signal</keyword>
<dbReference type="Proteomes" id="UP001177023">
    <property type="component" value="Unassembled WGS sequence"/>
</dbReference>
<organism evidence="3 4">
    <name type="scientific">Mesorhabditis spiculigera</name>
    <dbReference type="NCBI Taxonomy" id="96644"/>
    <lineage>
        <taxon>Eukaryota</taxon>
        <taxon>Metazoa</taxon>
        <taxon>Ecdysozoa</taxon>
        <taxon>Nematoda</taxon>
        <taxon>Chromadorea</taxon>
        <taxon>Rhabditida</taxon>
        <taxon>Rhabditina</taxon>
        <taxon>Rhabditomorpha</taxon>
        <taxon>Rhabditoidea</taxon>
        <taxon>Rhabditidae</taxon>
        <taxon>Mesorhabditinae</taxon>
        <taxon>Mesorhabditis</taxon>
    </lineage>
</organism>
<protein>
    <submittedName>
        <fullName evidence="3">Uncharacterized protein</fullName>
    </submittedName>
</protein>
<gene>
    <name evidence="3" type="ORF">MSPICULIGERA_LOCUS25111</name>
</gene>
<comment type="caution">
    <text evidence="3">The sequence shown here is derived from an EMBL/GenBank/DDBJ whole genome shotgun (WGS) entry which is preliminary data.</text>
</comment>
<feature type="non-terminal residue" evidence="3">
    <location>
        <position position="1"/>
    </location>
</feature>
<feature type="chain" id="PRO_5041215564" evidence="2">
    <location>
        <begin position="20"/>
        <end position="263"/>
    </location>
</feature>
<feature type="transmembrane region" description="Helical" evidence="1">
    <location>
        <begin position="161"/>
        <end position="187"/>
    </location>
</feature>
<keyword evidence="1" id="KW-0812">Transmembrane</keyword>